<reference evidence="2" key="4">
    <citation type="submission" date="2025-05" db="UniProtKB">
        <authorList>
            <consortium name="EnsemblFungi"/>
        </authorList>
    </citation>
    <scope>IDENTIFICATION</scope>
    <source>
        <strain evidence="2">isolate 1-1 / race 1 (BBBD)</strain>
    </source>
</reference>
<dbReference type="VEuPathDB" id="FungiDB:PTTG_26917"/>
<dbReference type="EMBL" id="ADAS02000037">
    <property type="protein sequence ID" value="OAV94730.1"/>
    <property type="molecule type" value="Genomic_DNA"/>
</dbReference>
<evidence type="ECO:0000313" key="1">
    <source>
        <dbReference type="EMBL" id="OAV94730.1"/>
    </source>
</evidence>
<name>A0A180GPR6_PUCT1</name>
<organism evidence="1">
    <name type="scientific">Puccinia triticina (isolate 1-1 / race 1 (BBBD))</name>
    <name type="common">Brown leaf rust fungus</name>
    <dbReference type="NCBI Taxonomy" id="630390"/>
    <lineage>
        <taxon>Eukaryota</taxon>
        <taxon>Fungi</taxon>
        <taxon>Dikarya</taxon>
        <taxon>Basidiomycota</taxon>
        <taxon>Pucciniomycotina</taxon>
        <taxon>Pucciniomycetes</taxon>
        <taxon>Pucciniales</taxon>
        <taxon>Pucciniaceae</taxon>
        <taxon>Puccinia</taxon>
    </lineage>
</organism>
<reference evidence="2 3" key="3">
    <citation type="journal article" date="2017" name="G3 (Bethesda)">
        <title>Comparative analysis highlights variable genome content of wheat rusts and divergence of the mating loci.</title>
        <authorList>
            <person name="Cuomo C.A."/>
            <person name="Bakkeren G."/>
            <person name="Khalil H.B."/>
            <person name="Panwar V."/>
            <person name="Joly D."/>
            <person name="Linning R."/>
            <person name="Sakthikumar S."/>
            <person name="Song X."/>
            <person name="Adiconis X."/>
            <person name="Fan L."/>
            <person name="Goldberg J.M."/>
            <person name="Levin J.Z."/>
            <person name="Young S."/>
            <person name="Zeng Q."/>
            <person name="Anikster Y."/>
            <person name="Bruce M."/>
            <person name="Wang M."/>
            <person name="Yin C."/>
            <person name="McCallum B."/>
            <person name="Szabo L.J."/>
            <person name="Hulbert S."/>
            <person name="Chen X."/>
            <person name="Fellers J.P."/>
        </authorList>
    </citation>
    <scope>NUCLEOTIDE SEQUENCE</scope>
    <source>
        <strain evidence="3">Isolate 1-1 / race 1 (BBBD)</strain>
        <strain evidence="2">isolate 1-1 / race 1 (BBBD)</strain>
    </source>
</reference>
<dbReference type="AlphaFoldDB" id="A0A180GPR6"/>
<dbReference type="Proteomes" id="UP000005240">
    <property type="component" value="Unassembled WGS sequence"/>
</dbReference>
<reference evidence="1" key="2">
    <citation type="submission" date="2016-05" db="EMBL/GenBank/DDBJ databases">
        <title>Comparative analysis highlights variable genome content of wheat rusts and divergence of the mating loci.</title>
        <authorList>
            <person name="Cuomo C.A."/>
            <person name="Bakkeren G."/>
            <person name="Szabo L."/>
            <person name="Khalil H."/>
            <person name="Joly D."/>
            <person name="Goldberg J."/>
            <person name="Young S."/>
            <person name="Zeng Q."/>
            <person name="Fellers J."/>
        </authorList>
    </citation>
    <scope>NUCLEOTIDE SEQUENCE [LARGE SCALE GENOMIC DNA]</scope>
    <source>
        <strain evidence="1">1-1 BBBD Race 1</strain>
    </source>
</reference>
<accession>A0A180GPR6</accession>
<protein>
    <submittedName>
        <fullName evidence="1 2">Uncharacterized protein</fullName>
    </submittedName>
</protein>
<evidence type="ECO:0000313" key="2">
    <source>
        <dbReference type="EnsemblFungi" id="PTTG_26917-t43_1-p1"/>
    </source>
</evidence>
<sequence length="68" mass="7449">MKEPKPSPVAAPAKAKTKTAPEFKTLTLAERLGNKPKDALLDRITNGLTTDLNSTTELCRRDKTKIVN</sequence>
<reference evidence="1" key="1">
    <citation type="submission" date="2009-11" db="EMBL/GenBank/DDBJ databases">
        <authorList>
            <consortium name="The Broad Institute Genome Sequencing Platform"/>
            <person name="Ward D."/>
            <person name="Feldgarden M."/>
            <person name="Earl A."/>
            <person name="Young S.K."/>
            <person name="Zeng Q."/>
            <person name="Koehrsen M."/>
            <person name="Alvarado L."/>
            <person name="Berlin A."/>
            <person name="Bochicchio J."/>
            <person name="Borenstein D."/>
            <person name="Chapman S.B."/>
            <person name="Chen Z."/>
            <person name="Engels R."/>
            <person name="Freedman E."/>
            <person name="Gellesch M."/>
            <person name="Goldberg J."/>
            <person name="Griggs A."/>
            <person name="Gujja S."/>
            <person name="Heilman E."/>
            <person name="Heiman D."/>
            <person name="Hepburn T."/>
            <person name="Howarth C."/>
            <person name="Jen D."/>
            <person name="Larson L."/>
            <person name="Lewis B."/>
            <person name="Mehta T."/>
            <person name="Park D."/>
            <person name="Pearson M."/>
            <person name="Roberts A."/>
            <person name="Saif S."/>
            <person name="Shea T."/>
            <person name="Shenoy N."/>
            <person name="Sisk P."/>
            <person name="Stolte C."/>
            <person name="Sykes S."/>
            <person name="Thomson T."/>
            <person name="Walk T."/>
            <person name="White J."/>
            <person name="Yandava C."/>
            <person name="Izard J."/>
            <person name="Baranova O.V."/>
            <person name="Blanton J.M."/>
            <person name="Tanner A.C."/>
            <person name="Dewhirst F.E."/>
            <person name="Haas B."/>
            <person name="Nusbaum C."/>
            <person name="Birren B."/>
        </authorList>
    </citation>
    <scope>NUCLEOTIDE SEQUENCE [LARGE SCALE GENOMIC DNA]</scope>
    <source>
        <strain evidence="1">1-1 BBBD Race 1</strain>
    </source>
</reference>
<evidence type="ECO:0000313" key="3">
    <source>
        <dbReference type="Proteomes" id="UP000005240"/>
    </source>
</evidence>
<proteinExistence type="predicted"/>
<gene>
    <name evidence="1" type="ORF">PTTG_26917</name>
</gene>
<dbReference type="EnsemblFungi" id="PTTG_26917-t43_1">
    <property type="protein sequence ID" value="PTTG_26917-t43_1-p1"/>
    <property type="gene ID" value="PTTG_26917"/>
</dbReference>
<keyword evidence="3" id="KW-1185">Reference proteome</keyword>